<keyword evidence="3" id="KW-1185">Reference proteome</keyword>
<keyword evidence="1" id="KW-0472">Membrane</keyword>
<gene>
    <name evidence="2" type="ORF">GCM10008937_24930</name>
</gene>
<keyword evidence="1" id="KW-1133">Transmembrane helix</keyword>
<proteinExistence type="predicted"/>
<dbReference type="RefSeq" id="WP_343759354.1">
    <property type="nucleotide sequence ID" value="NZ_BAAADB010000026.1"/>
</dbReference>
<dbReference type="EMBL" id="BAAADB010000026">
    <property type="protein sequence ID" value="GAA0516325.1"/>
    <property type="molecule type" value="Genomic_DNA"/>
</dbReference>
<evidence type="ECO:0008006" key="4">
    <source>
        <dbReference type="Google" id="ProtNLM"/>
    </source>
</evidence>
<keyword evidence="1" id="KW-0812">Transmembrane</keyword>
<organism evidence="2 3">
    <name type="scientific">Deinococcus depolymerans</name>
    <dbReference type="NCBI Taxonomy" id="392408"/>
    <lineage>
        <taxon>Bacteria</taxon>
        <taxon>Thermotogati</taxon>
        <taxon>Deinococcota</taxon>
        <taxon>Deinococci</taxon>
        <taxon>Deinococcales</taxon>
        <taxon>Deinococcaceae</taxon>
        <taxon>Deinococcus</taxon>
    </lineage>
</organism>
<dbReference type="Proteomes" id="UP001500191">
    <property type="component" value="Unassembled WGS sequence"/>
</dbReference>
<reference evidence="2 3" key="1">
    <citation type="journal article" date="2019" name="Int. J. Syst. Evol. Microbiol.">
        <title>The Global Catalogue of Microorganisms (GCM) 10K type strain sequencing project: providing services to taxonomists for standard genome sequencing and annotation.</title>
        <authorList>
            <consortium name="The Broad Institute Genomics Platform"/>
            <consortium name="The Broad Institute Genome Sequencing Center for Infectious Disease"/>
            <person name="Wu L."/>
            <person name="Ma J."/>
        </authorList>
    </citation>
    <scope>NUCLEOTIDE SEQUENCE [LARGE SCALE GENOMIC DNA]</scope>
    <source>
        <strain evidence="2 3">JCM 14368</strain>
    </source>
</reference>
<protein>
    <recommendedName>
        <fullName evidence="4">DUF4175 domain-containing protein</fullName>
    </recommendedName>
</protein>
<accession>A0ABN1CCK7</accession>
<sequence length="102" mass="11060">MQPYLNALTAALVDWQFYASLAGFLLLWWLLSMAVAQLNFKPANPTRSAAAAMLIALLIVVVLSGGLGYFWLWPADWVRVVALSVFVLIIAGAASLALPARK</sequence>
<comment type="caution">
    <text evidence="2">The sequence shown here is derived from an EMBL/GenBank/DDBJ whole genome shotgun (WGS) entry which is preliminary data.</text>
</comment>
<feature type="transmembrane region" description="Helical" evidence="1">
    <location>
        <begin position="48"/>
        <end position="71"/>
    </location>
</feature>
<name>A0ABN1CCK7_9DEIO</name>
<evidence type="ECO:0000313" key="3">
    <source>
        <dbReference type="Proteomes" id="UP001500191"/>
    </source>
</evidence>
<evidence type="ECO:0000256" key="1">
    <source>
        <dbReference type="SAM" id="Phobius"/>
    </source>
</evidence>
<feature type="transmembrane region" description="Helical" evidence="1">
    <location>
        <begin position="15"/>
        <end position="36"/>
    </location>
</feature>
<evidence type="ECO:0000313" key="2">
    <source>
        <dbReference type="EMBL" id="GAA0516325.1"/>
    </source>
</evidence>
<feature type="transmembrane region" description="Helical" evidence="1">
    <location>
        <begin position="77"/>
        <end position="98"/>
    </location>
</feature>